<sequence length="115" mass="12701">MGVQFFRNNRNARDAAEKNGFFEKIEIFADTFESGFGWLPDEIAETTHVVGCATNSWFADTRCVVGGWSSMAGRWQGATLHAIHGNGPEMILPAEVAEVQCRVVCEIDPGHQPLF</sequence>
<organism evidence="1 2">
    <name type="scientific">Rubripirellula reticaptiva</name>
    <dbReference type="NCBI Taxonomy" id="2528013"/>
    <lineage>
        <taxon>Bacteria</taxon>
        <taxon>Pseudomonadati</taxon>
        <taxon>Planctomycetota</taxon>
        <taxon>Planctomycetia</taxon>
        <taxon>Pirellulales</taxon>
        <taxon>Pirellulaceae</taxon>
        <taxon>Rubripirellula</taxon>
    </lineage>
</organism>
<protein>
    <submittedName>
        <fullName evidence="1">Uncharacterized protein</fullName>
    </submittedName>
</protein>
<keyword evidence="2" id="KW-1185">Reference proteome</keyword>
<dbReference type="EMBL" id="SJPX01000004">
    <property type="protein sequence ID" value="TWU49167.1"/>
    <property type="molecule type" value="Genomic_DNA"/>
</dbReference>
<evidence type="ECO:0000313" key="2">
    <source>
        <dbReference type="Proteomes" id="UP000317977"/>
    </source>
</evidence>
<name>A0A5C6EM06_9BACT</name>
<evidence type="ECO:0000313" key="1">
    <source>
        <dbReference type="EMBL" id="TWU49167.1"/>
    </source>
</evidence>
<reference evidence="1 2" key="1">
    <citation type="submission" date="2019-02" db="EMBL/GenBank/DDBJ databases">
        <title>Deep-cultivation of Planctomycetes and their phenomic and genomic characterization uncovers novel biology.</title>
        <authorList>
            <person name="Wiegand S."/>
            <person name="Jogler M."/>
            <person name="Boedeker C."/>
            <person name="Pinto D."/>
            <person name="Vollmers J."/>
            <person name="Rivas-Marin E."/>
            <person name="Kohn T."/>
            <person name="Peeters S.H."/>
            <person name="Heuer A."/>
            <person name="Rast P."/>
            <person name="Oberbeckmann S."/>
            <person name="Bunk B."/>
            <person name="Jeske O."/>
            <person name="Meyerdierks A."/>
            <person name="Storesund J.E."/>
            <person name="Kallscheuer N."/>
            <person name="Luecker S."/>
            <person name="Lage O.M."/>
            <person name="Pohl T."/>
            <person name="Merkel B.J."/>
            <person name="Hornburger P."/>
            <person name="Mueller R.-W."/>
            <person name="Bruemmer F."/>
            <person name="Labrenz M."/>
            <person name="Spormann A.M."/>
            <person name="Op Den Camp H."/>
            <person name="Overmann J."/>
            <person name="Amann R."/>
            <person name="Jetten M.S.M."/>
            <person name="Mascher T."/>
            <person name="Medema M.H."/>
            <person name="Devos D.P."/>
            <person name="Kaster A.-K."/>
            <person name="Ovreas L."/>
            <person name="Rohde M."/>
            <person name="Galperin M.Y."/>
            <person name="Jogler C."/>
        </authorList>
    </citation>
    <scope>NUCLEOTIDE SEQUENCE [LARGE SCALE GENOMIC DNA]</scope>
    <source>
        <strain evidence="1 2">Poly59</strain>
    </source>
</reference>
<comment type="caution">
    <text evidence="1">The sequence shown here is derived from an EMBL/GenBank/DDBJ whole genome shotgun (WGS) entry which is preliminary data.</text>
</comment>
<dbReference type="Proteomes" id="UP000317977">
    <property type="component" value="Unassembled WGS sequence"/>
</dbReference>
<gene>
    <name evidence="1" type="ORF">Poly59_37810</name>
</gene>
<proteinExistence type="predicted"/>
<dbReference type="AlphaFoldDB" id="A0A5C6EM06"/>
<accession>A0A5C6EM06</accession>